<comment type="caution">
    <text evidence="1">The sequence shown here is derived from an EMBL/GenBank/DDBJ whole genome shotgun (WGS) entry which is preliminary data.</text>
</comment>
<protein>
    <recommendedName>
        <fullName evidence="3">XRE family transcriptional regulator</fullName>
    </recommendedName>
</protein>
<accession>A0A833FRI4</accession>
<dbReference type="Proteomes" id="UP000430843">
    <property type="component" value="Unassembled WGS sequence"/>
</dbReference>
<evidence type="ECO:0000313" key="1">
    <source>
        <dbReference type="EMBL" id="KAB2666514.1"/>
    </source>
</evidence>
<sequence>MKATRANMAAEDDTRAEFRRLFELSGLRQKELASLLGNRDMTVNRWFADRSDAVMPPYYAVNFLRAYLMLTPEQRDALPRK</sequence>
<evidence type="ECO:0008006" key="3">
    <source>
        <dbReference type="Google" id="ProtNLM"/>
    </source>
</evidence>
<proteinExistence type="predicted"/>
<reference evidence="1 2" key="1">
    <citation type="submission" date="2019-09" db="EMBL/GenBank/DDBJ databases">
        <title>Taxonomic organization of the family Brucellaceae based on a phylogenomic approach.</title>
        <authorList>
            <person name="Leclercq S."/>
            <person name="Cloeckaert A."/>
            <person name="Zygmunt M.S."/>
        </authorList>
    </citation>
    <scope>NUCLEOTIDE SEQUENCE [LARGE SCALE GENOMIC DNA]</scope>
    <source>
        <strain evidence="1 2">LMG 18957</strain>
    </source>
</reference>
<gene>
    <name evidence="1" type="ORF">F9K91_04840</name>
</gene>
<name>A0A833FRI4_9HYPH</name>
<dbReference type="AlphaFoldDB" id="A0A833FRI4"/>
<organism evidence="1 2">
    <name type="scientific">Brucella tritici</name>
    <dbReference type="NCBI Taxonomy" id="94626"/>
    <lineage>
        <taxon>Bacteria</taxon>
        <taxon>Pseudomonadati</taxon>
        <taxon>Pseudomonadota</taxon>
        <taxon>Alphaproteobacteria</taxon>
        <taxon>Hyphomicrobiales</taxon>
        <taxon>Brucellaceae</taxon>
        <taxon>Brucella/Ochrobactrum group</taxon>
        <taxon>Brucella</taxon>
    </lineage>
</organism>
<dbReference type="RefSeq" id="WP_151677297.1">
    <property type="nucleotide sequence ID" value="NZ_WBWA01000003.1"/>
</dbReference>
<dbReference type="EMBL" id="WBWA01000003">
    <property type="protein sequence ID" value="KAB2666514.1"/>
    <property type="molecule type" value="Genomic_DNA"/>
</dbReference>
<keyword evidence="2" id="KW-1185">Reference proteome</keyword>
<evidence type="ECO:0000313" key="2">
    <source>
        <dbReference type="Proteomes" id="UP000430843"/>
    </source>
</evidence>